<dbReference type="InterPro" id="IPR029044">
    <property type="entry name" value="Nucleotide-diphossugar_trans"/>
</dbReference>
<evidence type="ECO:0000313" key="4">
    <source>
        <dbReference type="EMBL" id="EEG77511.1"/>
    </source>
</evidence>
<gene>
    <name evidence="4" type="ORF">DealDRAFT_1634</name>
</gene>
<dbReference type="InterPro" id="IPR011004">
    <property type="entry name" value="Trimer_LpxA-like_sf"/>
</dbReference>
<dbReference type="Pfam" id="PF25087">
    <property type="entry name" value="GMPPB_C"/>
    <property type="match status" value="1"/>
</dbReference>
<dbReference type="Gene3D" id="3.90.550.10">
    <property type="entry name" value="Spore Coat Polysaccharide Biosynthesis Protein SpsA, Chain A"/>
    <property type="match status" value="1"/>
</dbReference>
<accession>C0GGS0</accession>
<keyword evidence="4" id="KW-0808">Transferase</keyword>
<dbReference type="eggNOG" id="COG1208">
    <property type="taxonomic scope" value="Bacteria"/>
</dbReference>
<evidence type="ECO:0000313" key="5">
    <source>
        <dbReference type="Proteomes" id="UP000006443"/>
    </source>
</evidence>
<dbReference type="OrthoDB" id="9803871at2"/>
<feature type="domain" description="Mannose-1-phosphate guanyltransferase C-terminal" evidence="3">
    <location>
        <begin position="285"/>
        <end position="366"/>
    </location>
</feature>
<comment type="caution">
    <text evidence="4">The sequence shown here is derived from an EMBL/GenBank/DDBJ whole genome shotgun (WGS) entry which is preliminary data.</text>
</comment>
<protein>
    <submittedName>
        <fullName evidence="4">Nucleotidyl transferase</fullName>
    </submittedName>
</protein>
<dbReference type="InterPro" id="IPR050486">
    <property type="entry name" value="Mannose-1P_guanyltransferase"/>
</dbReference>
<dbReference type="RefSeq" id="WP_008516506.1">
    <property type="nucleotide sequence ID" value="NZ_ACJM01000007.1"/>
</dbReference>
<feature type="domain" description="Nucleotidyl transferase" evidence="2">
    <location>
        <begin position="32"/>
        <end position="262"/>
    </location>
</feature>
<dbReference type="PANTHER" id="PTHR22572">
    <property type="entry name" value="SUGAR-1-PHOSPHATE GUANYL TRANSFERASE"/>
    <property type="match status" value="1"/>
</dbReference>
<dbReference type="GO" id="GO:0016740">
    <property type="term" value="F:transferase activity"/>
    <property type="evidence" value="ECO:0007669"/>
    <property type="project" value="UniProtKB-KW"/>
</dbReference>
<dbReference type="STRING" id="555088.DealDRAFT_1634"/>
<evidence type="ECO:0000259" key="2">
    <source>
        <dbReference type="Pfam" id="PF00483"/>
    </source>
</evidence>
<dbReference type="InterPro" id="IPR056729">
    <property type="entry name" value="GMPPB_C"/>
</dbReference>
<dbReference type="EMBL" id="ACJM01000007">
    <property type="protein sequence ID" value="EEG77511.1"/>
    <property type="molecule type" value="Genomic_DNA"/>
</dbReference>
<dbReference type="Gene3D" id="2.160.10.10">
    <property type="entry name" value="Hexapeptide repeat proteins"/>
    <property type="match status" value="1"/>
</dbReference>
<evidence type="ECO:0000256" key="1">
    <source>
        <dbReference type="ARBA" id="ARBA00007274"/>
    </source>
</evidence>
<organism evidence="4 5">
    <name type="scientific">Dethiobacter alkaliphilus AHT 1</name>
    <dbReference type="NCBI Taxonomy" id="555088"/>
    <lineage>
        <taxon>Bacteria</taxon>
        <taxon>Bacillati</taxon>
        <taxon>Bacillota</taxon>
        <taxon>Dethiobacteria</taxon>
        <taxon>Dethiobacterales</taxon>
        <taxon>Dethiobacteraceae</taxon>
        <taxon>Dethiobacter</taxon>
    </lineage>
</organism>
<dbReference type="Proteomes" id="UP000006443">
    <property type="component" value="Unassembled WGS sequence"/>
</dbReference>
<evidence type="ECO:0000259" key="3">
    <source>
        <dbReference type="Pfam" id="PF25087"/>
    </source>
</evidence>
<keyword evidence="5" id="KW-1185">Reference proteome</keyword>
<dbReference type="InterPro" id="IPR005835">
    <property type="entry name" value="NTP_transferase_dom"/>
</dbReference>
<comment type="similarity">
    <text evidence="1">Belongs to the transferase hexapeptide repeat family.</text>
</comment>
<proteinExistence type="inferred from homology"/>
<sequence length="385" mass="43004">MYLFLTNATQKRKIQTVPELDISTSQGCDTIKAMILAAGLGTRLRPLTNSVSKPMVEMANRPCMEHAVRLLAKYGVKDIVVNLHYMPEIIQEHFGDGSAFGVNITYSYEKELMGTAGGFKRVQKFFGDEPALIISGDALTDVNLEQLYKFHKENEAIATLALKQVADPTQYGVVVREGNKIVQFQEKPKLEEAISNLANTGIYLFDPRIFDHIPADTFYDFGKQVFPELLEKGEKMCGYVMKEYWCDVGDLTMYREAHYDMLTGVVRVELPGKELPGNIWFGDRVSVHPDVKIVGPVLLGNNCTIKEGARIYGPVVLGDNTVVEKDAVIKRSILWDNVLVQNNADLADTIVASQCLLPENIMLKEEVLEPSILQHVCEVAATKEK</sequence>
<dbReference type="CDD" id="cd04181">
    <property type="entry name" value="NTP_transferase"/>
    <property type="match status" value="1"/>
</dbReference>
<dbReference type="SUPFAM" id="SSF53448">
    <property type="entry name" value="Nucleotide-diphospho-sugar transferases"/>
    <property type="match status" value="1"/>
</dbReference>
<dbReference type="Pfam" id="PF00483">
    <property type="entry name" value="NTP_transferase"/>
    <property type="match status" value="1"/>
</dbReference>
<dbReference type="AlphaFoldDB" id="C0GGS0"/>
<reference evidence="4 5" key="1">
    <citation type="submission" date="2009-02" db="EMBL/GenBank/DDBJ databases">
        <title>Sequencing of the draft genome and assembly of Dethiobacter alkaliphilus AHT 1.</title>
        <authorList>
            <consortium name="US DOE Joint Genome Institute (JGI-PGF)"/>
            <person name="Lucas S."/>
            <person name="Copeland A."/>
            <person name="Lapidus A."/>
            <person name="Glavina del Rio T."/>
            <person name="Dalin E."/>
            <person name="Tice H."/>
            <person name="Bruce D."/>
            <person name="Goodwin L."/>
            <person name="Pitluck S."/>
            <person name="Larimer F."/>
            <person name="Land M.L."/>
            <person name="Hauser L."/>
            <person name="Muyzer G."/>
        </authorList>
    </citation>
    <scope>NUCLEOTIDE SEQUENCE [LARGE SCALE GENOMIC DNA]</scope>
    <source>
        <strain evidence="4 5">AHT 1</strain>
    </source>
</reference>
<dbReference type="SUPFAM" id="SSF51161">
    <property type="entry name" value="Trimeric LpxA-like enzymes"/>
    <property type="match status" value="1"/>
</dbReference>
<name>C0GGS0_DETAL</name>